<dbReference type="Gene3D" id="3.40.630.10">
    <property type="entry name" value="Zn peptidases"/>
    <property type="match status" value="1"/>
</dbReference>
<feature type="domain" description="Peptidase M20 dimerisation" evidence="6">
    <location>
        <begin position="191"/>
        <end position="285"/>
    </location>
</feature>
<evidence type="ECO:0000313" key="7">
    <source>
        <dbReference type="EMBL" id="PZW20791.1"/>
    </source>
</evidence>
<feature type="active site" evidence="5">
    <location>
        <position position="94"/>
    </location>
</feature>
<dbReference type="GO" id="GO:0004180">
    <property type="term" value="F:carboxypeptidase activity"/>
    <property type="evidence" value="ECO:0007669"/>
    <property type="project" value="UniProtKB-KW"/>
</dbReference>
<dbReference type="RefSeq" id="WP_111326031.1">
    <property type="nucleotide sequence ID" value="NZ_BIFX01000001.1"/>
</dbReference>
<name>A0A326U8I8_THEHA</name>
<evidence type="ECO:0000259" key="6">
    <source>
        <dbReference type="Pfam" id="PF07687"/>
    </source>
</evidence>
<evidence type="ECO:0000256" key="3">
    <source>
        <dbReference type="ARBA" id="ARBA00022801"/>
    </source>
</evidence>
<dbReference type="InterPro" id="IPR050072">
    <property type="entry name" value="Peptidase_M20A"/>
</dbReference>
<dbReference type="GO" id="GO:0046872">
    <property type="term" value="F:metal ion binding"/>
    <property type="evidence" value="ECO:0007669"/>
    <property type="project" value="UniProtKB-KW"/>
</dbReference>
<evidence type="ECO:0000256" key="4">
    <source>
        <dbReference type="ARBA" id="ARBA00022833"/>
    </source>
</evidence>
<dbReference type="PANTHER" id="PTHR43808:SF9">
    <property type="entry name" value="BLL0789 PROTEIN"/>
    <property type="match status" value="1"/>
</dbReference>
<evidence type="ECO:0000256" key="1">
    <source>
        <dbReference type="ARBA" id="ARBA00001947"/>
    </source>
</evidence>
<feature type="active site" description="Proton acceptor" evidence="5">
    <location>
        <position position="155"/>
    </location>
</feature>
<dbReference type="InterPro" id="IPR001261">
    <property type="entry name" value="ArgE/DapE_CS"/>
</dbReference>
<reference evidence="7 8" key="1">
    <citation type="submission" date="2018-06" db="EMBL/GenBank/DDBJ databases">
        <title>Genomic Encyclopedia of Archaeal and Bacterial Type Strains, Phase II (KMG-II): from individual species to whole genera.</title>
        <authorList>
            <person name="Goeker M."/>
        </authorList>
    </citation>
    <scope>NUCLEOTIDE SEQUENCE [LARGE SCALE GENOMIC DNA]</scope>
    <source>
        <strain evidence="7 8">ATCC BAA-1881</strain>
    </source>
</reference>
<keyword evidence="8" id="KW-1185">Reference proteome</keyword>
<dbReference type="InterPro" id="IPR017150">
    <property type="entry name" value="Pept_M20_glutamate_carboxypep"/>
</dbReference>
<evidence type="ECO:0000313" key="8">
    <source>
        <dbReference type="Proteomes" id="UP000248806"/>
    </source>
</evidence>
<dbReference type="InterPro" id="IPR011650">
    <property type="entry name" value="Peptidase_M20_dimer"/>
</dbReference>
<accession>A0A326U8I8</accession>
<gene>
    <name evidence="7" type="ORF">EI42_05796</name>
</gene>
<dbReference type="Proteomes" id="UP000248806">
    <property type="component" value="Unassembled WGS sequence"/>
</dbReference>
<evidence type="ECO:0000256" key="2">
    <source>
        <dbReference type="ARBA" id="ARBA00022723"/>
    </source>
</evidence>
<dbReference type="PIRSF" id="PIRSF037238">
    <property type="entry name" value="Carboxypeptidase_G2"/>
    <property type="match status" value="1"/>
</dbReference>
<dbReference type="OrthoDB" id="9783294at2"/>
<protein>
    <submittedName>
        <fullName evidence="7">Glutamate carboxypeptidase</fullName>
    </submittedName>
</protein>
<dbReference type="InterPro" id="IPR002933">
    <property type="entry name" value="Peptidase_M20"/>
</dbReference>
<dbReference type="Pfam" id="PF07687">
    <property type="entry name" value="M20_dimer"/>
    <property type="match status" value="1"/>
</dbReference>
<sequence>MQQEIRNTTYASSYLPLFRSYLPEFLKRLETLVNIDSGTGQIAGVNRIIEQLQIWLHELGCKITLHPVEEFGNNLVAQLEGTGTQRIALVGHIDTVYQPGATQLQPFSVKGSAAYGPGVLDMKSGVLLALYIMRAFQEKQFHDYRELYLVINNDEEVGSPGSHELLTSIAHKIDVGLVLEPSLAFHSITSARKGTDRYLLEVQGVSAHSGAEPQKGRSAVVELAHKILAIQHLNSMFPEVTFNCTCLSSTETLNIIPDMARCYVSVRAGSQEALDQAARALESIAIGQSIPDTITTLTRTPGRRPYQVNAGIQELLERLQAEARALDISLSGEVDGGVSDANILAATGVPTLDSLGPVGSGMHNLEQEHLIIETIPIRGALVAGLIHQLCLSKLTG</sequence>
<dbReference type="InterPro" id="IPR036264">
    <property type="entry name" value="Bact_exopeptidase_dim_dom"/>
</dbReference>
<comment type="caution">
    <text evidence="7">The sequence shown here is derived from an EMBL/GenBank/DDBJ whole genome shotgun (WGS) entry which is preliminary data.</text>
</comment>
<dbReference type="SUPFAM" id="SSF55031">
    <property type="entry name" value="Bacterial exopeptidase dimerisation domain"/>
    <property type="match status" value="1"/>
</dbReference>
<dbReference type="SUPFAM" id="SSF53187">
    <property type="entry name" value="Zn-dependent exopeptidases"/>
    <property type="match status" value="1"/>
</dbReference>
<comment type="cofactor">
    <cofactor evidence="1">
        <name>Zn(2+)</name>
        <dbReference type="ChEBI" id="CHEBI:29105"/>
    </cofactor>
</comment>
<dbReference type="EMBL" id="QKUF01000039">
    <property type="protein sequence ID" value="PZW20791.1"/>
    <property type="molecule type" value="Genomic_DNA"/>
</dbReference>
<keyword evidence="4" id="KW-0862">Zinc</keyword>
<dbReference type="Gene3D" id="3.30.70.360">
    <property type="match status" value="1"/>
</dbReference>
<keyword evidence="7" id="KW-0121">Carboxypeptidase</keyword>
<dbReference type="PANTHER" id="PTHR43808">
    <property type="entry name" value="ACETYLORNITHINE DEACETYLASE"/>
    <property type="match status" value="1"/>
</dbReference>
<keyword evidence="3" id="KW-0378">Hydrolase</keyword>
<dbReference type="Pfam" id="PF01546">
    <property type="entry name" value="Peptidase_M20"/>
    <property type="match status" value="1"/>
</dbReference>
<keyword evidence="7" id="KW-0645">Protease</keyword>
<dbReference type="AlphaFoldDB" id="A0A326U8I8"/>
<keyword evidence="2" id="KW-0479">Metal-binding</keyword>
<dbReference type="CDD" id="cd03885">
    <property type="entry name" value="M20_CPDG2"/>
    <property type="match status" value="1"/>
</dbReference>
<organism evidence="7 8">
    <name type="scientific">Thermosporothrix hazakensis</name>
    <dbReference type="NCBI Taxonomy" id="644383"/>
    <lineage>
        <taxon>Bacteria</taxon>
        <taxon>Bacillati</taxon>
        <taxon>Chloroflexota</taxon>
        <taxon>Ktedonobacteria</taxon>
        <taxon>Ktedonobacterales</taxon>
        <taxon>Thermosporotrichaceae</taxon>
        <taxon>Thermosporothrix</taxon>
    </lineage>
</organism>
<evidence type="ECO:0000256" key="5">
    <source>
        <dbReference type="PIRSR" id="PIRSR037238-1"/>
    </source>
</evidence>
<dbReference type="PROSITE" id="PS00758">
    <property type="entry name" value="ARGE_DAPE_CPG2_1"/>
    <property type="match status" value="1"/>
</dbReference>
<proteinExistence type="predicted"/>